<comment type="similarity">
    <text evidence="1 4">Belongs to the COBRA family.</text>
</comment>
<evidence type="ECO:0000313" key="7">
    <source>
        <dbReference type="EMBL" id="CAG1844171.1"/>
    </source>
</evidence>
<dbReference type="GO" id="GO:0005886">
    <property type="term" value="C:plasma membrane"/>
    <property type="evidence" value="ECO:0000318"/>
    <property type="project" value="GO_Central"/>
</dbReference>
<dbReference type="InParanoid" id="A0A804IWU7"/>
<proteinExistence type="inferred from homology"/>
<dbReference type="GO" id="GO:0010215">
    <property type="term" value="P:cellulose microfibril organization"/>
    <property type="evidence" value="ECO:0007669"/>
    <property type="project" value="InterPro"/>
</dbReference>
<dbReference type="Pfam" id="PF04833">
    <property type="entry name" value="COBRA"/>
    <property type="match status" value="1"/>
</dbReference>
<protein>
    <recommendedName>
        <fullName evidence="4">COBRA-like protein</fullName>
    </recommendedName>
</protein>
<evidence type="ECO:0000256" key="3">
    <source>
        <dbReference type="ARBA" id="ARBA00023180"/>
    </source>
</evidence>
<feature type="domain" description="COBRA C-terminal" evidence="6">
    <location>
        <begin position="191"/>
        <end position="387"/>
    </location>
</feature>
<accession>A0A804IWU7</accession>
<evidence type="ECO:0000313" key="9">
    <source>
        <dbReference type="Proteomes" id="UP000012960"/>
    </source>
</evidence>
<dbReference type="Pfam" id="PF25079">
    <property type="entry name" value="COB_C"/>
    <property type="match status" value="1"/>
</dbReference>
<keyword evidence="5" id="KW-1133">Transmembrane helix</keyword>
<dbReference type="EMBL" id="HG996469">
    <property type="protein sequence ID" value="CAG1844171.1"/>
    <property type="molecule type" value="Genomic_DNA"/>
</dbReference>
<dbReference type="EnsemblPlants" id="Ma04_t33650.2">
    <property type="protein sequence ID" value="Ma04_p33650.2"/>
    <property type="gene ID" value="Ma04_g33650"/>
</dbReference>
<evidence type="ECO:0000259" key="6">
    <source>
        <dbReference type="Pfam" id="PF25079"/>
    </source>
</evidence>
<keyword evidence="5" id="KW-0472">Membrane</keyword>
<dbReference type="PANTHER" id="PTHR31673">
    <property type="entry name" value="PROTEIN COBRA"/>
    <property type="match status" value="1"/>
</dbReference>
<dbReference type="OMA" id="SPANCIK"/>
<evidence type="ECO:0000256" key="5">
    <source>
        <dbReference type="SAM" id="Phobius"/>
    </source>
</evidence>
<dbReference type="InterPro" id="IPR056900">
    <property type="entry name" value="COB_C"/>
</dbReference>
<evidence type="ECO:0000313" key="8">
    <source>
        <dbReference type="EnsemblPlants" id="Ma04_p33650.2"/>
    </source>
</evidence>
<feature type="transmembrane region" description="Helical" evidence="5">
    <location>
        <begin position="398"/>
        <end position="418"/>
    </location>
</feature>
<keyword evidence="5" id="KW-0812">Transmembrane</keyword>
<evidence type="ECO:0000256" key="2">
    <source>
        <dbReference type="ARBA" id="ARBA00022729"/>
    </source>
</evidence>
<gene>
    <name evidence="7" type="ORF">GSMUA_139660.1</name>
</gene>
<organism evidence="8 9">
    <name type="scientific">Musa acuminata subsp. malaccensis</name>
    <name type="common">Wild banana</name>
    <name type="synonym">Musa malaccensis</name>
    <dbReference type="NCBI Taxonomy" id="214687"/>
    <lineage>
        <taxon>Eukaryota</taxon>
        <taxon>Viridiplantae</taxon>
        <taxon>Streptophyta</taxon>
        <taxon>Embryophyta</taxon>
        <taxon>Tracheophyta</taxon>
        <taxon>Spermatophyta</taxon>
        <taxon>Magnoliopsida</taxon>
        <taxon>Liliopsida</taxon>
        <taxon>Zingiberales</taxon>
        <taxon>Musaceae</taxon>
        <taxon>Musa</taxon>
    </lineage>
</organism>
<dbReference type="InterPro" id="IPR006918">
    <property type="entry name" value="COBRA_pln"/>
</dbReference>
<reference evidence="7" key="1">
    <citation type="submission" date="2021-03" db="EMBL/GenBank/DDBJ databases">
        <authorList>
            <consortium name="Genoscope - CEA"/>
            <person name="William W."/>
        </authorList>
    </citation>
    <scope>NUCLEOTIDE SEQUENCE</scope>
    <source>
        <strain evidence="7">Doubled-haploid Pahang</strain>
    </source>
</reference>
<keyword evidence="2" id="KW-0732">Signal</keyword>
<keyword evidence="9" id="KW-1185">Reference proteome</keyword>
<dbReference type="GO" id="GO:0052324">
    <property type="term" value="P:plant-type cell wall cellulose biosynthetic process"/>
    <property type="evidence" value="ECO:0000318"/>
    <property type="project" value="GO_Central"/>
</dbReference>
<evidence type="ECO:0000256" key="1">
    <source>
        <dbReference type="ARBA" id="ARBA00005507"/>
    </source>
</evidence>
<dbReference type="Proteomes" id="UP000012960">
    <property type="component" value="Unplaced"/>
</dbReference>
<keyword evidence="3" id="KW-0325">Glycoprotein</keyword>
<evidence type="ECO:0000256" key="4">
    <source>
        <dbReference type="PIRNR" id="PIRNR038122"/>
    </source>
</evidence>
<name>A0A804IWU7_MUSAM</name>
<dbReference type="PIRSF" id="PIRSF038122">
    <property type="entry name" value="COBRA"/>
    <property type="match status" value="1"/>
</dbReference>
<sequence length="419" mass="47123">MDPDGNITIKWDFMTNSGDMYMVSVSIYNYQLYRHIERPGWRLGWTWPNDEVIWDMRGAETTNQGNCSKFKGDNIPHCCEKSPTIVDLLPGTPYNMQTKNCCRGGVLSSLTQDRTLAMASFQMSMESANISSPATGKPSNFTLGIPGYTCSNATVVAPSKFQFDKQRTTQALMTWEITCSFSQFRESATPSCCVSLSTFYNSTIVSCPRCSCGCQGEPTHHLCSRCCRDGEQSNFLRLPNGDGGSTTSPAVLCTPHMCPIRVHWHVKESYREYWRVKVTITNFNMYSNYSDWNLVIQHPNFRSILQIFSFNYLPLVQYGEINDTAMFWGIKHYNDMLIQCGENGNVQTEMLLHKDAADFTFGGGWAFPRRLSFNGHDCVMPPPDSYPTMPNGSSTLSSLVHCVSLVLSSFLLSVVLLLL</sequence>
<dbReference type="AlphaFoldDB" id="A0A804IWU7"/>
<dbReference type="Gramene" id="Ma04_t33650.2">
    <property type="protein sequence ID" value="Ma04_p33650.2"/>
    <property type="gene ID" value="Ma04_g33650"/>
</dbReference>
<dbReference type="PANTHER" id="PTHR31673:SF30">
    <property type="entry name" value="COBRA-LIKE PROTEIN 6"/>
    <property type="match status" value="1"/>
</dbReference>
<reference evidence="8" key="2">
    <citation type="submission" date="2021-05" db="UniProtKB">
        <authorList>
            <consortium name="EnsemblPlants"/>
        </authorList>
    </citation>
    <scope>IDENTIFICATION</scope>
    <source>
        <strain evidence="8">subsp. malaccensis</strain>
    </source>
</reference>